<dbReference type="AlphaFoldDB" id="A0A1E7DU78"/>
<dbReference type="InterPro" id="IPR009057">
    <property type="entry name" value="Homeodomain-like_sf"/>
</dbReference>
<dbReference type="PRINTS" id="PR00455">
    <property type="entry name" value="HTHTETR"/>
</dbReference>
<feature type="DNA-binding region" description="H-T-H motif" evidence="5">
    <location>
        <begin position="25"/>
        <end position="44"/>
    </location>
</feature>
<reference evidence="7 8" key="1">
    <citation type="submission" date="2016-06" db="EMBL/GenBank/DDBJ databases">
        <title>Domibacillus iocasae genome sequencing.</title>
        <authorList>
            <person name="Verma A."/>
            <person name="Pal Y."/>
            <person name="Ojha A.K."/>
            <person name="Krishnamurthi S."/>
        </authorList>
    </citation>
    <scope>NUCLEOTIDE SEQUENCE [LARGE SCALE GENOMIC DNA]</scope>
    <source>
        <strain evidence="7 8">DSM 29979</strain>
    </source>
</reference>
<protein>
    <submittedName>
        <fullName evidence="7">TetR family transcriptional regulator</fullName>
    </submittedName>
</protein>
<dbReference type="SUPFAM" id="SSF46689">
    <property type="entry name" value="Homeodomain-like"/>
    <property type="match status" value="1"/>
</dbReference>
<dbReference type="InterPro" id="IPR023772">
    <property type="entry name" value="DNA-bd_HTH_TetR-type_CS"/>
</dbReference>
<dbReference type="InterPro" id="IPR001647">
    <property type="entry name" value="HTH_TetR"/>
</dbReference>
<comment type="caution">
    <text evidence="7">The sequence shown here is derived from an EMBL/GenBank/DDBJ whole genome shotgun (WGS) entry which is preliminary data.</text>
</comment>
<dbReference type="PANTHER" id="PTHR43479:SF22">
    <property type="entry name" value="TRANSCRIPTIONAL REGULATOR, TETR FAMILY"/>
    <property type="match status" value="1"/>
</dbReference>
<evidence type="ECO:0000256" key="3">
    <source>
        <dbReference type="ARBA" id="ARBA00023125"/>
    </source>
</evidence>
<evidence type="ECO:0000256" key="5">
    <source>
        <dbReference type="PROSITE-ProRule" id="PRU00335"/>
    </source>
</evidence>
<dbReference type="Gene3D" id="1.10.357.10">
    <property type="entry name" value="Tetracycline Repressor, domain 2"/>
    <property type="match status" value="1"/>
</dbReference>
<evidence type="ECO:0000256" key="2">
    <source>
        <dbReference type="ARBA" id="ARBA00023015"/>
    </source>
</evidence>
<dbReference type="STRING" id="1714016.BA724_00835"/>
<organism evidence="7 8">
    <name type="scientific">Domibacillus iocasae</name>
    <dbReference type="NCBI Taxonomy" id="1714016"/>
    <lineage>
        <taxon>Bacteria</taxon>
        <taxon>Bacillati</taxon>
        <taxon>Bacillota</taxon>
        <taxon>Bacilli</taxon>
        <taxon>Bacillales</taxon>
        <taxon>Bacillaceae</taxon>
        <taxon>Domibacillus</taxon>
    </lineage>
</organism>
<dbReference type="Gene3D" id="1.10.10.60">
    <property type="entry name" value="Homeodomain-like"/>
    <property type="match status" value="1"/>
</dbReference>
<evidence type="ECO:0000313" key="8">
    <source>
        <dbReference type="Proteomes" id="UP000095658"/>
    </source>
</evidence>
<dbReference type="RefSeq" id="WP_069936799.1">
    <property type="nucleotide sequence ID" value="NZ_MAMP01000001.1"/>
</dbReference>
<dbReference type="InterPro" id="IPR050624">
    <property type="entry name" value="HTH-type_Tx_Regulator"/>
</dbReference>
<keyword evidence="3 5" id="KW-0238">DNA-binding</keyword>
<gene>
    <name evidence="7" type="ORF">BA724_00835</name>
</gene>
<proteinExistence type="predicted"/>
<dbReference type="GO" id="GO:0003677">
    <property type="term" value="F:DNA binding"/>
    <property type="evidence" value="ECO:0007669"/>
    <property type="project" value="UniProtKB-UniRule"/>
</dbReference>
<keyword evidence="4" id="KW-0804">Transcription</keyword>
<dbReference type="Pfam" id="PF00440">
    <property type="entry name" value="TetR_N"/>
    <property type="match status" value="1"/>
</dbReference>
<dbReference type="OrthoDB" id="9812993at2"/>
<sequence>MNEKEQLIIETSMKLFAKKGFTATSIQEISTACGISKGAFYLHFKSKEALLLAILHYYFDLLFEKLNTIEKESLPPREKFVKQIECRVREIYRHKEFLIMQARENAIPFNDEIEAFIFKMRTETHRFYHNRLFAIYGERIKPYFWDMAISLQGIEHSFLHMSLIDQVEIDYRQFAEFMLDCADDIEAGFRRRAKQPIIDPGAMNGLLKEKLNEDIITVWMTDLKKGSWTDDIHVSLDVIEQEIASGTPRAAVLRGMLANLAEEPRLHEFMHVLQDYYKIG</sequence>
<accession>A0A1E7DU78</accession>
<keyword evidence="8" id="KW-1185">Reference proteome</keyword>
<dbReference type="PROSITE" id="PS01081">
    <property type="entry name" value="HTH_TETR_1"/>
    <property type="match status" value="1"/>
</dbReference>
<dbReference type="Proteomes" id="UP000095658">
    <property type="component" value="Unassembled WGS sequence"/>
</dbReference>
<dbReference type="GO" id="GO:0045892">
    <property type="term" value="P:negative regulation of DNA-templated transcription"/>
    <property type="evidence" value="ECO:0007669"/>
    <property type="project" value="UniProtKB-ARBA"/>
</dbReference>
<name>A0A1E7DU78_9BACI</name>
<evidence type="ECO:0000256" key="1">
    <source>
        <dbReference type="ARBA" id="ARBA00022491"/>
    </source>
</evidence>
<keyword evidence="1" id="KW-0678">Repressor</keyword>
<feature type="domain" description="HTH tetR-type" evidence="6">
    <location>
        <begin position="2"/>
        <end position="62"/>
    </location>
</feature>
<evidence type="ECO:0000259" key="6">
    <source>
        <dbReference type="PROSITE" id="PS50977"/>
    </source>
</evidence>
<keyword evidence="2" id="KW-0805">Transcription regulation</keyword>
<evidence type="ECO:0000256" key="4">
    <source>
        <dbReference type="ARBA" id="ARBA00023163"/>
    </source>
</evidence>
<evidence type="ECO:0000313" key="7">
    <source>
        <dbReference type="EMBL" id="OES46636.1"/>
    </source>
</evidence>
<dbReference type="PROSITE" id="PS50977">
    <property type="entry name" value="HTH_TETR_2"/>
    <property type="match status" value="1"/>
</dbReference>
<dbReference type="FunFam" id="1.10.10.60:FF:000141">
    <property type="entry name" value="TetR family transcriptional regulator"/>
    <property type="match status" value="1"/>
</dbReference>
<dbReference type="EMBL" id="MAMP01000001">
    <property type="protein sequence ID" value="OES46636.1"/>
    <property type="molecule type" value="Genomic_DNA"/>
</dbReference>
<dbReference type="PANTHER" id="PTHR43479">
    <property type="entry name" value="ACREF/ENVCD OPERON REPRESSOR-RELATED"/>
    <property type="match status" value="1"/>
</dbReference>